<dbReference type="PANTHER" id="PTHR33178">
    <property type="match status" value="1"/>
</dbReference>
<dbReference type="Pfam" id="PF07876">
    <property type="entry name" value="Dabb"/>
    <property type="match status" value="1"/>
</dbReference>
<accession>A0A6A6LKC5</accession>
<dbReference type="Proteomes" id="UP000467840">
    <property type="component" value="Chromosome 4"/>
</dbReference>
<sequence length="299" mass="33264">MGGFKHLVIVRFKEGTVVEEIMKGLEKLVSEIDLVKSFSWGQDLESPEMLAQGFTHAISMTFDKKQDYTAFQTHPNHVEFSATFSAAIEKIVVLCFSSVQQFVSPALLSAGFPTPPRPNSLLLFNCSSKIYPMTSFISNCTHFKACAASSRAQEHEIPYSCLLVNDIEKLDKGFHPKDLNCSQYSQVYSSSSSNDSYQEHKLGTRISFDIPNHAPVICNECEKPNGNCGVGLRCICHPKECRDKVISMAGSVKAFVDVPHPLFSLLCIRNLIQLLDRCSLTILLTYLIVPIQAFPNNTT</sequence>
<evidence type="ECO:0000256" key="1">
    <source>
        <dbReference type="ARBA" id="ARBA00011738"/>
    </source>
</evidence>
<dbReference type="InterPro" id="IPR044662">
    <property type="entry name" value="HS1/DABB1-like"/>
</dbReference>
<dbReference type="PROSITE" id="PS51502">
    <property type="entry name" value="S_R_A_B_BARREL"/>
    <property type="match status" value="1"/>
</dbReference>
<dbReference type="SMART" id="SM00886">
    <property type="entry name" value="Dabb"/>
    <property type="match status" value="1"/>
</dbReference>
<feature type="domain" description="Stress-response A/B barrel" evidence="2">
    <location>
        <begin position="4"/>
        <end position="96"/>
    </location>
</feature>
<dbReference type="InterPro" id="IPR011008">
    <property type="entry name" value="Dimeric_a/b-barrel"/>
</dbReference>
<organism evidence="3 4">
    <name type="scientific">Hevea brasiliensis</name>
    <name type="common">Para rubber tree</name>
    <name type="synonym">Siphonia brasiliensis</name>
    <dbReference type="NCBI Taxonomy" id="3981"/>
    <lineage>
        <taxon>Eukaryota</taxon>
        <taxon>Viridiplantae</taxon>
        <taxon>Streptophyta</taxon>
        <taxon>Embryophyta</taxon>
        <taxon>Tracheophyta</taxon>
        <taxon>Spermatophyta</taxon>
        <taxon>Magnoliopsida</taxon>
        <taxon>eudicotyledons</taxon>
        <taxon>Gunneridae</taxon>
        <taxon>Pentapetalae</taxon>
        <taxon>rosids</taxon>
        <taxon>fabids</taxon>
        <taxon>Malpighiales</taxon>
        <taxon>Euphorbiaceae</taxon>
        <taxon>Crotonoideae</taxon>
        <taxon>Micrandreae</taxon>
        <taxon>Hevea</taxon>
    </lineage>
</organism>
<evidence type="ECO:0000313" key="3">
    <source>
        <dbReference type="EMBL" id="KAF2300748.1"/>
    </source>
</evidence>
<dbReference type="InterPro" id="IPR013097">
    <property type="entry name" value="Dabb"/>
</dbReference>
<protein>
    <recommendedName>
        <fullName evidence="2">Stress-response A/B barrel domain-containing protein</fullName>
    </recommendedName>
</protein>
<keyword evidence="4" id="KW-1185">Reference proteome</keyword>
<evidence type="ECO:0000259" key="2">
    <source>
        <dbReference type="PROSITE" id="PS51502"/>
    </source>
</evidence>
<dbReference type="SUPFAM" id="SSF54909">
    <property type="entry name" value="Dimeric alpha+beta barrel"/>
    <property type="match status" value="1"/>
</dbReference>
<dbReference type="PANTHER" id="PTHR33178:SF4">
    <property type="entry name" value="EXPRESSED PROTEIN"/>
    <property type="match status" value="1"/>
</dbReference>
<comment type="caution">
    <text evidence="3">The sequence shown here is derived from an EMBL/GenBank/DDBJ whole genome shotgun (WGS) entry which is preliminary data.</text>
</comment>
<evidence type="ECO:0000313" key="4">
    <source>
        <dbReference type="Proteomes" id="UP000467840"/>
    </source>
</evidence>
<reference evidence="3 4" key="1">
    <citation type="journal article" date="2020" name="Mol. Plant">
        <title>The Chromosome-Based Rubber Tree Genome Provides New Insights into Spurge Genome Evolution and Rubber Biosynthesis.</title>
        <authorList>
            <person name="Liu J."/>
            <person name="Shi C."/>
            <person name="Shi C.C."/>
            <person name="Li W."/>
            <person name="Zhang Q.J."/>
            <person name="Zhang Y."/>
            <person name="Li K."/>
            <person name="Lu H.F."/>
            <person name="Shi C."/>
            <person name="Zhu S.T."/>
            <person name="Xiao Z.Y."/>
            <person name="Nan H."/>
            <person name="Yue Y."/>
            <person name="Zhu X.G."/>
            <person name="Wu Y."/>
            <person name="Hong X.N."/>
            <person name="Fan G.Y."/>
            <person name="Tong Y."/>
            <person name="Zhang D."/>
            <person name="Mao C.L."/>
            <person name="Liu Y.L."/>
            <person name="Hao S.J."/>
            <person name="Liu W.Q."/>
            <person name="Lv M.Q."/>
            <person name="Zhang H.B."/>
            <person name="Liu Y."/>
            <person name="Hu-Tang G.R."/>
            <person name="Wang J.P."/>
            <person name="Wang J.H."/>
            <person name="Sun Y.H."/>
            <person name="Ni S.B."/>
            <person name="Chen W.B."/>
            <person name="Zhang X.C."/>
            <person name="Jiao Y.N."/>
            <person name="Eichler E.E."/>
            <person name="Li G.H."/>
            <person name="Liu X."/>
            <person name="Gao L.Z."/>
        </authorList>
    </citation>
    <scope>NUCLEOTIDE SEQUENCE [LARGE SCALE GENOMIC DNA]</scope>
    <source>
        <strain evidence="4">cv. GT1</strain>
        <tissue evidence="3">Leaf</tissue>
    </source>
</reference>
<comment type="subunit">
    <text evidence="1">Homodimer.</text>
</comment>
<dbReference type="Gene3D" id="3.30.70.100">
    <property type="match status" value="1"/>
</dbReference>
<dbReference type="EMBL" id="JAAGAX010000010">
    <property type="protein sequence ID" value="KAF2300748.1"/>
    <property type="molecule type" value="Genomic_DNA"/>
</dbReference>
<gene>
    <name evidence="3" type="ORF">GH714_015481</name>
</gene>
<name>A0A6A6LKC5_HEVBR</name>
<dbReference type="AlphaFoldDB" id="A0A6A6LKC5"/>
<proteinExistence type="predicted"/>